<feature type="compositionally biased region" description="Basic and acidic residues" evidence="1">
    <location>
        <begin position="298"/>
        <end position="311"/>
    </location>
</feature>
<comment type="caution">
    <text evidence="2">The sequence shown here is derived from an EMBL/GenBank/DDBJ whole genome shotgun (WGS) entry which is preliminary data.</text>
</comment>
<evidence type="ECO:0000313" key="2">
    <source>
        <dbReference type="EMBL" id="CAH0481617.1"/>
    </source>
</evidence>
<feature type="compositionally biased region" description="Basic and acidic residues" evidence="1">
    <location>
        <begin position="265"/>
        <end position="279"/>
    </location>
</feature>
<protein>
    <submittedName>
        <fullName evidence="2">Uncharacterized protein</fullName>
    </submittedName>
</protein>
<reference evidence="2" key="1">
    <citation type="submission" date="2021-11" db="EMBL/GenBank/DDBJ databases">
        <authorList>
            <person name="Islam A."/>
            <person name="Islam S."/>
            <person name="Flora M.S."/>
            <person name="Rahman M."/>
            <person name="Ziaur R.M."/>
            <person name="Epstein J.H."/>
            <person name="Hassan M."/>
            <person name="Klassen M."/>
            <person name="Woodard K."/>
            <person name="Webb A."/>
            <person name="Webby R.J."/>
            <person name="El Zowalaty M.E."/>
        </authorList>
    </citation>
    <scope>NUCLEOTIDE SEQUENCE</scope>
    <source>
        <strain evidence="2">Pbs3</strain>
    </source>
</reference>
<accession>A0AAU9LBM3</accession>
<sequence>MDLPEVQAGAQAARVHAMGELSNVKKEVGAQAARVHAMDQLSEVDKKAAVDKSFKKRFSGDVSIYRVAKNIEHWISDVSSYGLELSDAYHGIIDFLTRRFGNKGLRLLLENRQRFSTKDELVFDGLRHAQMYYLGEQPHANPVYALKLLHYNERQENILQAPLFQEWESFCKGAKLDPYTLLMDKMVASNRYDATYRILQDHKSSLWPNDFDRLMEALKKHEGKMSKSRDKESAHVLEDPKNGLAGDDDRPMKSTLPKDNKRKRDSGDGKSAHVLEDPKNGLAPMKSTLLKDNKRKRDSGDGESAHVLEDS</sequence>
<organism evidence="2 3">
    <name type="scientific">Peronospora belbahrii</name>
    <dbReference type="NCBI Taxonomy" id="622444"/>
    <lineage>
        <taxon>Eukaryota</taxon>
        <taxon>Sar</taxon>
        <taxon>Stramenopiles</taxon>
        <taxon>Oomycota</taxon>
        <taxon>Peronosporomycetes</taxon>
        <taxon>Peronosporales</taxon>
        <taxon>Peronosporaceae</taxon>
        <taxon>Peronospora</taxon>
    </lineage>
</organism>
<feature type="compositionally biased region" description="Basic and acidic residues" evidence="1">
    <location>
        <begin position="222"/>
        <end position="259"/>
    </location>
</feature>
<name>A0AAU9LBM3_9STRA</name>
<feature type="region of interest" description="Disordered" evidence="1">
    <location>
        <begin position="222"/>
        <end position="311"/>
    </location>
</feature>
<evidence type="ECO:0000313" key="3">
    <source>
        <dbReference type="Proteomes" id="UP001160483"/>
    </source>
</evidence>
<dbReference type="AlphaFoldDB" id="A0AAU9LBM3"/>
<evidence type="ECO:0000256" key="1">
    <source>
        <dbReference type="SAM" id="MobiDB-lite"/>
    </source>
</evidence>
<dbReference type="Proteomes" id="UP001160483">
    <property type="component" value="Unassembled WGS sequence"/>
</dbReference>
<dbReference type="EMBL" id="CAKKTJ010000329">
    <property type="protein sequence ID" value="CAH0481617.1"/>
    <property type="molecule type" value="Genomic_DNA"/>
</dbReference>
<proteinExistence type="predicted"/>
<gene>
    <name evidence="2" type="ORF">PBS003_LOCUS8222</name>
</gene>